<feature type="transmembrane region" description="Helical" evidence="1">
    <location>
        <begin position="36"/>
        <end position="59"/>
    </location>
</feature>
<comment type="caution">
    <text evidence="2">The sequence shown here is derived from an EMBL/GenBank/DDBJ whole genome shotgun (WGS) entry which is preliminary data.</text>
</comment>
<protein>
    <submittedName>
        <fullName evidence="2">Uncharacterized protein</fullName>
    </submittedName>
</protein>
<keyword evidence="1" id="KW-0812">Transmembrane</keyword>
<gene>
    <name evidence="2" type="ORF">RFH988_LOCUS31491</name>
</gene>
<dbReference type="EMBL" id="CAJNOO010003402">
    <property type="protein sequence ID" value="CAF1335415.1"/>
    <property type="molecule type" value="Genomic_DNA"/>
</dbReference>
<evidence type="ECO:0000313" key="2">
    <source>
        <dbReference type="EMBL" id="CAF1335415.1"/>
    </source>
</evidence>
<name>A0A815G969_9BILA</name>
<reference evidence="2" key="1">
    <citation type="submission" date="2021-02" db="EMBL/GenBank/DDBJ databases">
        <authorList>
            <person name="Nowell W R."/>
        </authorList>
    </citation>
    <scope>NUCLEOTIDE SEQUENCE</scope>
</reference>
<organism evidence="2 3">
    <name type="scientific">Rotaria sordida</name>
    <dbReference type="NCBI Taxonomy" id="392033"/>
    <lineage>
        <taxon>Eukaryota</taxon>
        <taxon>Metazoa</taxon>
        <taxon>Spiralia</taxon>
        <taxon>Gnathifera</taxon>
        <taxon>Rotifera</taxon>
        <taxon>Eurotatoria</taxon>
        <taxon>Bdelloidea</taxon>
        <taxon>Philodinida</taxon>
        <taxon>Philodinidae</taxon>
        <taxon>Rotaria</taxon>
    </lineage>
</organism>
<proteinExistence type="predicted"/>
<keyword evidence="1" id="KW-0472">Membrane</keyword>
<dbReference type="AlphaFoldDB" id="A0A815G969"/>
<evidence type="ECO:0000313" key="3">
    <source>
        <dbReference type="Proteomes" id="UP000663882"/>
    </source>
</evidence>
<sequence>MENFIFSYQTYHPYSSHKKSYNYLSRHYKQEKKNMIFSNINCPTFLLSYLLIIIILPSINSSRFRSQNSLPLQLKSSIYKQLAKYCYIDDYSAWLQQRREFMIWFELATVLRLPIQENKQFQHEYNLYRLQHECLRVVERLPVSFGPG</sequence>
<dbReference type="Proteomes" id="UP000663882">
    <property type="component" value="Unassembled WGS sequence"/>
</dbReference>
<accession>A0A815G969</accession>
<dbReference type="OrthoDB" id="10021485at2759"/>
<keyword evidence="1" id="KW-1133">Transmembrane helix</keyword>
<evidence type="ECO:0000256" key="1">
    <source>
        <dbReference type="SAM" id="Phobius"/>
    </source>
</evidence>